<dbReference type="FunFam" id="1.10.8.50:FF:000001">
    <property type="entry name" value="30S ribosomal protein S13"/>
    <property type="match status" value="1"/>
</dbReference>
<dbReference type="NCBIfam" id="TIGR03631">
    <property type="entry name" value="uS13_bact"/>
    <property type="match status" value="1"/>
</dbReference>
<dbReference type="GO" id="GO:0019843">
    <property type="term" value="F:rRNA binding"/>
    <property type="evidence" value="ECO:0007669"/>
    <property type="project" value="UniProtKB-KW"/>
</dbReference>
<evidence type="ECO:0000256" key="2">
    <source>
        <dbReference type="ARBA" id="ARBA00022730"/>
    </source>
</evidence>
<dbReference type="EMBL" id="LAZR01019063">
    <property type="protein sequence ID" value="KKL93924.1"/>
    <property type="molecule type" value="Genomic_DNA"/>
</dbReference>
<keyword evidence="4" id="KW-0689">Ribosomal protein</keyword>
<dbReference type="GO" id="GO:0015935">
    <property type="term" value="C:small ribosomal subunit"/>
    <property type="evidence" value="ECO:0007669"/>
    <property type="project" value="TreeGrafter"/>
</dbReference>
<dbReference type="Gene3D" id="4.10.910.10">
    <property type="entry name" value="30s ribosomal protein s13, domain 2"/>
    <property type="match status" value="1"/>
</dbReference>
<evidence type="ECO:0000256" key="1">
    <source>
        <dbReference type="ARBA" id="ARBA00008080"/>
    </source>
</evidence>
<sequence>MRIVGVNIPDNKMIEIALTYVHGVGRVSARDILTKAKIAYDKHAKDLSADEVNVLKKILEKEYRVEGELRQIVRQNISRLKDIQSYRGTRHSRNLPARGQRTKSNSRTVRGNVRRTAGSGKRKVELK</sequence>
<dbReference type="PANTHER" id="PTHR10871">
    <property type="entry name" value="30S RIBOSOMAL PROTEIN S13/40S RIBOSOMAL PROTEIN S18"/>
    <property type="match status" value="1"/>
</dbReference>
<comment type="similarity">
    <text evidence="1">Belongs to the universal ribosomal protein uS13 family.</text>
</comment>
<dbReference type="InterPro" id="IPR001892">
    <property type="entry name" value="Ribosomal_uS13"/>
</dbReference>
<organism evidence="7">
    <name type="scientific">marine sediment metagenome</name>
    <dbReference type="NCBI Taxonomy" id="412755"/>
    <lineage>
        <taxon>unclassified sequences</taxon>
        <taxon>metagenomes</taxon>
        <taxon>ecological metagenomes</taxon>
    </lineage>
</organism>
<keyword evidence="3" id="KW-0694">RNA-binding</keyword>
<evidence type="ECO:0000256" key="5">
    <source>
        <dbReference type="ARBA" id="ARBA00023274"/>
    </source>
</evidence>
<dbReference type="PIRSF" id="PIRSF002134">
    <property type="entry name" value="Ribosomal_S13"/>
    <property type="match status" value="1"/>
</dbReference>
<keyword evidence="2" id="KW-0699">rRNA-binding</keyword>
<dbReference type="SUPFAM" id="SSF46946">
    <property type="entry name" value="S13-like H2TH domain"/>
    <property type="match status" value="1"/>
</dbReference>
<protein>
    <recommendedName>
        <fullName evidence="8">30S ribosomal protein S13</fullName>
    </recommendedName>
</protein>
<feature type="region of interest" description="Disordered" evidence="6">
    <location>
        <begin position="84"/>
        <end position="127"/>
    </location>
</feature>
<dbReference type="AlphaFoldDB" id="A0A0F9G589"/>
<dbReference type="GO" id="GO:0005829">
    <property type="term" value="C:cytosol"/>
    <property type="evidence" value="ECO:0007669"/>
    <property type="project" value="TreeGrafter"/>
</dbReference>
<keyword evidence="5" id="KW-0687">Ribonucleoprotein</keyword>
<accession>A0A0F9G589</accession>
<evidence type="ECO:0000256" key="6">
    <source>
        <dbReference type="SAM" id="MobiDB-lite"/>
    </source>
</evidence>
<dbReference type="InterPro" id="IPR019980">
    <property type="entry name" value="Ribosomal_uS13_bac-type"/>
</dbReference>
<reference evidence="7" key="1">
    <citation type="journal article" date="2015" name="Nature">
        <title>Complex archaea that bridge the gap between prokaryotes and eukaryotes.</title>
        <authorList>
            <person name="Spang A."/>
            <person name="Saw J.H."/>
            <person name="Jorgensen S.L."/>
            <person name="Zaremba-Niedzwiedzka K."/>
            <person name="Martijn J."/>
            <person name="Lind A.E."/>
            <person name="van Eijk R."/>
            <person name="Schleper C."/>
            <person name="Guy L."/>
            <person name="Ettema T.J."/>
        </authorList>
    </citation>
    <scope>NUCLEOTIDE SEQUENCE</scope>
</reference>
<dbReference type="HAMAP" id="MF_01315">
    <property type="entry name" value="Ribosomal_uS13"/>
    <property type="match status" value="1"/>
</dbReference>
<evidence type="ECO:0000256" key="4">
    <source>
        <dbReference type="ARBA" id="ARBA00022980"/>
    </source>
</evidence>
<evidence type="ECO:0000256" key="3">
    <source>
        <dbReference type="ARBA" id="ARBA00022884"/>
    </source>
</evidence>
<evidence type="ECO:0008006" key="8">
    <source>
        <dbReference type="Google" id="ProtNLM"/>
    </source>
</evidence>
<dbReference type="GO" id="GO:0003735">
    <property type="term" value="F:structural constituent of ribosome"/>
    <property type="evidence" value="ECO:0007669"/>
    <property type="project" value="InterPro"/>
</dbReference>
<dbReference type="InterPro" id="IPR010979">
    <property type="entry name" value="Ribosomal_uS13-like_H2TH"/>
</dbReference>
<evidence type="ECO:0000313" key="7">
    <source>
        <dbReference type="EMBL" id="KKL93924.1"/>
    </source>
</evidence>
<comment type="caution">
    <text evidence="7">The sequence shown here is derived from an EMBL/GenBank/DDBJ whole genome shotgun (WGS) entry which is preliminary data.</text>
</comment>
<gene>
    <name evidence="7" type="ORF">LCGC14_1869840</name>
</gene>
<dbReference type="GO" id="GO:0006412">
    <property type="term" value="P:translation"/>
    <property type="evidence" value="ECO:0007669"/>
    <property type="project" value="InterPro"/>
</dbReference>
<dbReference type="PANTHER" id="PTHR10871:SF1">
    <property type="entry name" value="SMALL RIBOSOMAL SUBUNIT PROTEIN US13M"/>
    <property type="match status" value="1"/>
</dbReference>
<name>A0A0F9G589_9ZZZZ</name>
<dbReference type="PROSITE" id="PS50159">
    <property type="entry name" value="RIBOSOMAL_S13_2"/>
    <property type="match status" value="1"/>
</dbReference>
<dbReference type="Pfam" id="PF00416">
    <property type="entry name" value="Ribosomal_S13"/>
    <property type="match status" value="1"/>
</dbReference>
<proteinExistence type="inferred from homology"/>
<dbReference type="InterPro" id="IPR027437">
    <property type="entry name" value="Rbsml_uS13_C"/>
</dbReference>
<dbReference type="Gene3D" id="1.10.8.50">
    <property type="match status" value="1"/>
</dbReference>